<dbReference type="Proteomes" id="UP001329313">
    <property type="component" value="Chromosome"/>
</dbReference>
<dbReference type="EMBL" id="CP137080">
    <property type="protein sequence ID" value="WOQ69492.1"/>
    <property type="molecule type" value="Genomic_DNA"/>
</dbReference>
<accession>A0AAU0MHJ0</accession>
<proteinExistence type="predicted"/>
<name>A0AAU0MHJ0_9MICO</name>
<evidence type="ECO:0000256" key="1">
    <source>
        <dbReference type="SAM" id="MobiDB-lite"/>
    </source>
</evidence>
<gene>
    <name evidence="2" type="ORF">RYJ27_12465</name>
</gene>
<evidence type="ECO:0000313" key="2">
    <source>
        <dbReference type="EMBL" id="WOQ69492.1"/>
    </source>
</evidence>
<reference evidence="2 3" key="1">
    <citation type="submission" date="2023-10" db="EMBL/GenBank/DDBJ databases">
        <title>Y20.</title>
        <authorList>
            <person name="Zhang G."/>
            <person name="Ding Y."/>
        </authorList>
    </citation>
    <scope>NUCLEOTIDE SEQUENCE [LARGE SCALE GENOMIC DNA]</scope>
    <source>
        <strain evidence="2 3">Y20</strain>
    </source>
</reference>
<evidence type="ECO:0000313" key="3">
    <source>
        <dbReference type="Proteomes" id="UP001329313"/>
    </source>
</evidence>
<sequence>MKITATSDWRDALSYDVPVLVADVVPGDPTRCALCGLDAVPLERTALWAVKHRNPKNHAGIVRFYCLAHRPEPPRQVEPPAAPARAARASRAAGARARTTPRAPVAEKAAPVCPTCFVEVPATGVCGMCGERIA</sequence>
<organism evidence="2 3">
    <name type="scientific">Microbacterium limosum</name>
    <dbReference type="NCBI Taxonomy" id="3079935"/>
    <lineage>
        <taxon>Bacteria</taxon>
        <taxon>Bacillati</taxon>
        <taxon>Actinomycetota</taxon>
        <taxon>Actinomycetes</taxon>
        <taxon>Micrococcales</taxon>
        <taxon>Microbacteriaceae</taxon>
        <taxon>Microbacterium</taxon>
    </lineage>
</organism>
<dbReference type="KEGG" id="mliy:RYJ27_12465"/>
<dbReference type="AlphaFoldDB" id="A0AAU0MHJ0"/>
<keyword evidence="3" id="KW-1185">Reference proteome</keyword>
<protein>
    <submittedName>
        <fullName evidence="2">Glucose-6-phosphate dehydrogenase</fullName>
    </submittedName>
</protein>
<feature type="compositionally biased region" description="Low complexity" evidence="1">
    <location>
        <begin position="83"/>
        <end position="104"/>
    </location>
</feature>
<dbReference type="RefSeq" id="WP_330170615.1">
    <property type="nucleotide sequence ID" value="NZ_CP137080.1"/>
</dbReference>
<feature type="region of interest" description="Disordered" evidence="1">
    <location>
        <begin position="75"/>
        <end position="104"/>
    </location>
</feature>